<dbReference type="OrthoDB" id="539335at2759"/>
<organism evidence="3 4">
    <name type="scientific">Chlamydomonas eustigma</name>
    <dbReference type="NCBI Taxonomy" id="1157962"/>
    <lineage>
        <taxon>Eukaryota</taxon>
        <taxon>Viridiplantae</taxon>
        <taxon>Chlorophyta</taxon>
        <taxon>core chlorophytes</taxon>
        <taxon>Chlorophyceae</taxon>
        <taxon>CS clade</taxon>
        <taxon>Chlamydomonadales</taxon>
        <taxon>Chlamydomonadaceae</taxon>
        <taxon>Chlamydomonas</taxon>
    </lineage>
</organism>
<evidence type="ECO:0000259" key="2">
    <source>
        <dbReference type="Pfam" id="PF08325"/>
    </source>
</evidence>
<reference evidence="3 4" key="1">
    <citation type="submission" date="2017-08" db="EMBL/GenBank/DDBJ databases">
        <title>Acidophilic green algal genome provides insights into adaptation to an acidic environment.</title>
        <authorList>
            <person name="Hirooka S."/>
            <person name="Hirose Y."/>
            <person name="Kanesaki Y."/>
            <person name="Higuchi S."/>
            <person name="Fujiwara T."/>
            <person name="Onuma R."/>
            <person name="Era A."/>
            <person name="Ohbayashi R."/>
            <person name="Uzuka A."/>
            <person name="Nozaki H."/>
            <person name="Yoshikawa H."/>
            <person name="Miyagishima S.Y."/>
        </authorList>
    </citation>
    <scope>NUCLEOTIDE SEQUENCE [LARGE SCALE GENOMIC DNA]</scope>
    <source>
        <strain evidence="3 4">NIES-2499</strain>
    </source>
</reference>
<dbReference type="Proteomes" id="UP000232323">
    <property type="component" value="Unassembled WGS sequence"/>
</dbReference>
<dbReference type="EMBL" id="BEGY01000184">
    <property type="protein sequence ID" value="GAX85683.1"/>
    <property type="molecule type" value="Genomic_DNA"/>
</dbReference>
<gene>
    <name evidence="3" type="ORF">CEUSTIGMA_g13098.t1</name>
</gene>
<feature type="domain" description="WLM" evidence="2">
    <location>
        <begin position="69"/>
        <end position="197"/>
    </location>
</feature>
<comment type="caution">
    <text evidence="3">The sequence shown here is derived from an EMBL/GenBank/DDBJ whole genome shotgun (WGS) entry which is preliminary data.</text>
</comment>
<evidence type="ECO:0000256" key="1">
    <source>
        <dbReference type="SAM" id="Phobius"/>
    </source>
</evidence>
<protein>
    <recommendedName>
        <fullName evidence="2">WLM domain-containing protein</fullName>
    </recommendedName>
</protein>
<name>A0A250XRP7_9CHLO</name>
<keyword evidence="4" id="KW-1185">Reference proteome</keyword>
<proteinExistence type="predicted"/>
<keyword evidence="1" id="KW-0812">Transmembrane</keyword>
<dbReference type="InterPro" id="IPR013536">
    <property type="entry name" value="WLM_dom"/>
</dbReference>
<evidence type="ECO:0000313" key="3">
    <source>
        <dbReference type="EMBL" id="GAX85683.1"/>
    </source>
</evidence>
<evidence type="ECO:0000313" key="4">
    <source>
        <dbReference type="Proteomes" id="UP000232323"/>
    </source>
</evidence>
<feature type="transmembrane region" description="Helical" evidence="1">
    <location>
        <begin position="36"/>
        <end position="53"/>
    </location>
</feature>
<dbReference type="Pfam" id="PF08325">
    <property type="entry name" value="WLM"/>
    <property type="match status" value="1"/>
</dbReference>
<keyword evidence="1" id="KW-1133">Transmembrane helix</keyword>
<dbReference type="Gene3D" id="3.30.2010.10">
    <property type="entry name" value="Metalloproteases ('zincins'), catalytic domain"/>
    <property type="match status" value="1"/>
</dbReference>
<accession>A0A250XRP7</accession>
<keyword evidence="1" id="KW-0472">Membrane</keyword>
<dbReference type="AlphaFoldDB" id="A0A250XRP7"/>
<sequence length="222" mass="24709">MQVRGPAVHPGDAALRPHHLQRLCGGAPAAERLRRFVILVMVIILLTYIYKYYGEVTIVTASDGQRYVVRKLPDSQRAAEILAALNAKLTRLVRHMVASYPNDRSVEFLYANYNPAALSEGGTEVGYTSYAVNKGEKIVVCLRQKAGNGQKEDAFVDENVLTYVAIHELAHLMTEIVGHTTDFWDNFRRLAREAIAIGVYERIDFEAAPEPYCGIIISSSVV</sequence>